<accession>A0A202B4D8</accession>
<organism evidence="2 3">
    <name type="scientific">Chromobacterium violaceum</name>
    <dbReference type="NCBI Taxonomy" id="536"/>
    <lineage>
        <taxon>Bacteria</taxon>
        <taxon>Pseudomonadati</taxon>
        <taxon>Pseudomonadota</taxon>
        <taxon>Betaproteobacteria</taxon>
        <taxon>Neisseriales</taxon>
        <taxon>Chromobacteriaceae</taxon>
        <taxon>Chromobacterium</taxon>
    </lineage>
</organism>
<keyword evidence="3" id="KW-1185">Reference proteome</keyword>
<name>A0A202B4D8_CHRVL</name>
<evidence type="ECO:0000259" key="1">
    <source>
        <dbReference type="Pfam" id="PF03724"/>
    </source>
</evidence>
<sequence>MEKENRMPSLGALLVSGSMMLPTQALPDLQHTEWRLQSPAQPAPLPTLSIADSRIGGFAGCNRFTLGVDGEGRHQVSTTRMACAPETMAREQALLKLLGAPFRLLPSTDRRHLTLASGKAVYRFEKVDAAPPAAAPLAALQPGAGEQYWYAARGACADGGCLRLRGSEGEPWRDYDGAIAGFTPEAGRSYYLKLQGEKGEDGRTALQLVKVIYQETVAPLVD</sequence>
<dbReference type="Pfam" id="PF03724">
    <property type="entry name" value="META"/>
    <property type="match status" value="1"/>
</dbReference>
<protein>
    <recommendedName>
        <fullName evidence="1">DUF306 domain-containing protein</fullName>
    </recommendedName>
</protein>
<dbReference type="EMBL" id="NHOO01000020">
    <property type="protein sequence ID" value="OVE46221.1"/>
    <property type="molecule type" value="Genomic_DNA"/>
</dbReference>
<reference evidence="2 3" key="1">
    <citation type="submission" date="2017-05" db="EMBL/GenBank/DDBJ databases">
        <title>Chromobacterium violaceum GHPS1 isolated from Hydrocarbon polluted soil in French Guiana display an awesome secondary metabolite arsenal and a battery of drug and heavy-metal-resistance and detoxification of xenobiotics proteins.</title>
        <authorList>
            <person name="Belbahri L."/>
        </authorList>
    </citation>
    <scope>NUCLEOTIDE SEQUENCE [LARGE SCALE GENOMIC DNA]</scope>
    <source>
        <strain evidence="2 3">GHPS1</strain>
    </source>
</reference>
<comment type="caution">
    <text evidence="2">The sequence shown here is derived from an EMBL/GenBank/DDBJ whole genome shotgun (WGS) entry which is preliminary data.</text>
</comment>
<evidence type="ECO:0000313" key="3">
    <source>
        <dbReference type="Proteomes" id="UP000196342"/>
    </source>
</evidence>
<dbReference type="InterPro" id="IPR005184">
    <property type="entry name" value="DUF306_Meta_HslJ"/>
</dbReference>
<dbReference type="InterPro" id="IPR038670">
    <property type="entry name" value="HslJ-like_sf"/>
</dbReference>
<proteinExistence type="predicted"/>
<dbReference type="Gene3D" id="2.40.128.270">
    <property type="match status" value="1"/>
</dbReference>
<gene>
    <name evidence="2" type="ORF">CBW21_19245</name>
</gene>
<evidence type="ECO:0000313" key="2">
    <source>
        <dbReference type="EMBL" id="OVE46221.1"/>
    </source>
</evidence>
<feature type="domain" description="DUF306" evidence="1">
    <location>
        <begin position="28"/>
        <end position="124"/>
    </location>
</feature>
<dbReference type="Proteomes" id="UP000196342">
    <property type="component" value="Unassembled WGS sequence"/>
</dbReference>
<dbReference type="AlphaFoldDB" id="A0A202B4D8"/>